<keyword evidence="1" id="KW-0472">Membrane</keyword>
<name>I4EKW7_9BACT</name>
<dbReference type="EMBL" id="CAGS01000428">
    <property type="protein sequence ID" value="CCF85329.1"/>
    <property type="molecule type" value="Genomic_DNA"/>
</dbReference>
<feature type="transmembrane region" description="Helical" evidence="1">
    <location>
        <begin position="74"/>
        <end position="93"/>
    </location>
</feature>
<evidence type="ECO:0000313" key="2">
    <source>
        <dbReference type="EMBL" id="CCF85329.1"/>
    </source>
</evidence>
<accession>I4EKW7</accession>
<feature type="transmembrane region" description="Helical" evidence="1">
    <location>
        <begin position="32"/>
        <end position="62"/>
    </location>
</feature>
<dbReference type="InterPro" id="IPR040493">
    <property type="entry name" value="DUF5518"/>
</dbReference>
<dbReference type="AlphaFoldDB" id="I4EKW7"/>
<keyword evidence="1" id="KW-1133">Transmembrane helix</keyword>
<evidence type="ECO:0000313" key="3">
    <source>
        <dbReference type="Proteomes" id="UP000004221"/>
    </source>
</evidence>
<gene>
    <name evidence="2" type="ORF">NITHO_4840004</name>
</gene>
<dbReference type="Proteomes" id="UP000004221">
    <property type="component" value="Unassembled WGS sequence"/>
</dbReference>
<evidence type="ECO:0000256" key="1">
    <source>
        <dbReference type="SAM" id="Phobius"/>
    </source>
</evidence>
<proteinExistence type="predicted"/>
<protein>
    <submittedName>
        <fullName evidence="2">Uncharacterized protein</fullName>
    </submittedName>
</protein>
<sequence length="139" mass="14223">MRAFRPAASNVPTGIAEGSIIVSWSRIIKATAIAVVISIICLLPPGIHFVSGPLGPLIGGYFAGSRTRLRPSEAAVVGLLMALLVGIPAPIVLRELNILPPIETIAIVFFSAVGALYFGGLGGIAAGLGGRAAQREQPS</sequence>
<keyword evidence="1" id="KW-0812">Transmembrane</keyword>
<feature type="transmembrane region" description="Helical" evidence="1">
    <location>
        <begin position="105"/>
        <end position="129"/>
    </location>
</feature>
<reference evidence="2 3" key="1">
    <citation type="journal article" date="2012" name="ISME J.">
        <title>Nitrification expanded: discovery, physiology and genomics of a nitrite-oxidizing bacterium from the phylum Chloroflexi.</title>
        <authorList>
            <person name="Sorokin D.Y."/>
            <person name="Lucker S."/>
            <person name="Vejmelkova D."/>
            <person name="Kostrikina N.A."/>
            <person name="Kleerebezem R."/>
            <person name="Rijpstra W.I."/>
            <person name="Damste J.S."/>
            <person name="Le Paslier D."/>
            <person name="Muyzer G."/>
            <person name="Wagner M."/>
            <person name="van Loosdrecht M.C."/>
            <person name="Daims H."/>
        </authorList>
    </citation>
    <scope>NUCLEOTIDE SEQUENCE [LARGE SCALE GENOMIC DNA]</scope>
    <source>
        <strain evidence="3">none</strain>
    </source>
</reference>
<organism evidence="2 3">
    <name type="scientific">Nitrolancea hollandica Lb</name>
    <dbReference type="NCBI Taxonomy" id="1129897"/>
    <lineage>
        <taxon>Bacteria</taxon>
        <taxon>Pseudomonadati</taxon>
        <taxon>Thermomicrobiota</taxon>
        <taxon>Thermomicrobia</taxon>
        <taxon>Sphaerobacterales</taxon>
        <taxon>Sphaerobacterineae</taxon>
        <taxon>Sphaerobacteraceae</taxon>
        <taxon>Nitrolancea</taxon>
    </lineage>
</organism>
<keyword evidence="3" id="KW-1185">Reference proteome</keyword>
<comment type="caution">
    <text evidence="2">The sequence shown here is derived from an EMBL/GenBank/DDBJ whole genome shotgun (WGS) entry which is preliminary data.</text>
</comment>
<dbReference type="Pfam" id="PF17647">
    <property type="entry name" value="DUF5518"/>
    <property type="match status" value="1"/>
</dbReference>